<dbReference type="Proteomes" id="UP000276603">
    <property type="component" value="Unassembled WGS sequence"/>
</dbReference>
<evidence type="ECO:0000259" key="2">
    <source>
        <dbReference type="SMART" id="SM00245"/>
    </source>
</evidence>
<feature type="signal peptide" evidence="1">
    <location>
        <begin position="1"/>
        <end position="18"/>
    </location>
</feature>
<dbReference type="GO" id="GO:0004175">
    <property type="term" value="F:endopeptidase activity"/>
    <property type="evidence" value="ECO:0007669"/>
    <property type="project" value="TreeGrafter"/>
</dbReference>
<keyword evidence="1" id="KW-0732">Signal</keyword>
<dbReference type="InterPro" id="IPR005151">
    <property type="entry name" value="Tail-specific_protease"/>
</dbReference>
<organism evidence="3 4">
    <name type="scientific">Ulvibacterium marinum</name>
    <dbReference type="NCBI Taxonomy" id="2419782"/>
    <lineage>
        <taxon>Bacteria</taxon>
        <taxon>Pseudomonadati</taxon>
        <taxon>Bacteroidota</taxon>
        <taxon>Flavobacteriia</taxon>
        <taxon>Flavobacteriales</taxon>
        <taxon>Flavobacteriaceae</taxon>
        <taxon>Ulvibacterium</taxon>
    </lineage>
</organism>
<evidence type="ECO:0000313" key="4">
    <source>
        <dbReference type="Proteomes" id="UP000276603"/>
    </source>
</evidence>
<dbReference type="SUPFAM" id="SSF52096">
    <property type="entry name" value="ClpP/crotonase"/>
    <property type="match status" value="1"/>
</dbReference>
<dbReference type="Gene3D" id="2.30.42.10">
    <property type="match status" value="1"/>
</dbReference>
<dbReference type="AlphaFoldDB" id="A0A3B0C0H2"/>
<dbReference type="GO" id="GO:0030288">
    <property type="term" value="C:outer membrane-bounded periplasmic space"/>
    <property type="evidence" value="ECO:0007669"/>
    <property type="project" value="TreeGrafter"/>
</dbReference>
<proteinExistence type="predicted"/>
<gene>
    <name evidence="3" type="ORF">D7Z94_13350</name>
</gene>
<dbReference type="SUPFAM" id="SSF50156">
    <property type="entry name" value="PDZ domain-like"/>
    <property type="match status" value="1"/>
</dbReference>
<dbReference type="GO" id="GO:0008236">
    <property type="term" value="F:serine-type peptidase activity"/>
    <property type="evidence" value="ECO:0007669"/>
    <property type="project" value="InterPro"/>
</dbReference>
<name>A0A3B0C0H2_9FLAO</name>
<feature type="chain" id="PRO_5017347898" evidence="1">
    <location>
        <begin position="19"/>
        <end position="731"/>
    </location>
</feature>
<evidence type="ECO:0000313" key="3">
    <source>
        <dbReference type="EMBL" id="RKN79305.1"/>
    </source>
</evidence>
<dbReference type="RefSeq" id="WP_120712116.1">
    <property type="nucleotide sequence ID" value="NZ_RBCJ01000003.1"/>
</dbReference>
<dbReference type="PANTHER" id="PTHR32060">
    <property type="entry name" value="TAIL-SPECIFIC PROTEASE"/>
    <property type="match status" value="1"/>
</dbReference>
<accession>A0A3B0C0H2</accession>
<dbReference type="InterPro" id="IPR036034">
    <property type="entry name" value="PDZ_sf"/>
</dbReference>
<evidence type="ECO:0000256" key="1">
    <source>
        <dbReference type="SAM" id="SignalP"/>
    </source>
</evidence>
<dbReference type="Pfam" id="PF03572">
    <property type="entry name" value="Peptidase_S41"/>
    <property type="match status" value="1"/>
</dbReference>
<dbReference type="Gene3D" id="3.90.226.10">
    <property type="entry name" value="2-enoyl-CoA Hydratase, Chain A, domain 1"/>
    <property type="match status" value="1"/>
</dbReference>
<dbReference type="GO" id="GO:0007165">
    <property type="term" value="P:signal transduction"/>
    <property type="evidence" value="ECO:0007669"/>
    <property type="project" value="TreeGrafter"/>
</dbReference>
<dbReference type="InterPro" id="IPR029045">
    <property type="entry name" value="ClpP/crotonase-like_dom_sf"/>
</dbReference>
<feature type="domain" description="Tail specific protease" evidence="2">
    <location>
        <begin position="500"/>
        <end position="707"/>
    </location>
</feature>
<keyword evidence="4" id="KW-1185">Reference proteome</keyword>
<dbReference type="SMART" id="SM00245">
    <property type="entry name" value="TSPc"/>
    <property type="match status" value="1"/>
</dbReference>
<dbReference type="CDD" id="cd07562">
    <property type="entry name" value="Peptidase_S41_TRI"/>
    <property type="match status" value="1"/>
</dbReference>
<dbReference type="EMBL" id="RBCJ01000003">
    <property type="protein sequence ID" value="RKN79305.1"/>
    <property type="molecule type" value="Genomic_DNA"/>
</dbReference>
<dbReference type="Gene3D" id="2.60.120.260">
    <property type="entry name" value="Galactose-binding domain-like"/>
    <property type="match status" value="1"/>
</dbReference>
<reference evidence="3 4" key="1">
    <citation type="submission" date="2018-10" db="EMBL/GenBank/DDBJ databases">
        <title>Ulvibacterium marinum gen. nov., sp. nov., a novel marine bacterium of the family Flavobacteriaceae, isolated from a culture of the green alga Ulva prolifera.</title>
        <authorList>
            <person name="Zhang Z."/>
        </authorList>
    </citation>
    <scope>NUCLEOTIDE SEQUENCE [LARGE SCALE GENOMIC DNA]</scope>
    <source>
        <strain evidence="3 4">CCMM003</strain>
    </source>
</reference>
<dbReference type="GO" id="GO:0006508">
    <property type="term" value="P:proteolysis"/>
    <property type="evidence" value="ECO:0007669"/>
    <property type="project" value="InterPro"/>
</dbReference>
<dbReference type="PANTHER" id="PTHR32060:SF30">
    <property type="entry name" value="CARBOXY-TERMINAL PROCESSING PROTEASE CTPA"/>
    <property type="match status" value="1"/>
</dbReference>
<comment type="caution">
    <text evidence="3">The sequence shown here is derived from an EMBL/GenBank/DDBJ whole genome shotgun (WGS) entry which is preliminary data.</text>
</comment>
<protein>
    <submittedName>
        <fullName evidence="3">Peptidase S41</fullName>
    </submittedName>
</protein>
<dbReference type="OrthoDB" id="5379939at2"/>
<sequence length="731" mass="82948">MKKITLLFLLLLSLSFHGQSLDKRFHLDFENAKNGDGLPSEWIHWGNYHLDTDDKVFHSGNYSGKIISDSTGNTFGSMAYRIPSKYRGSTVKLEGYIKTKDVTDGHAGLLLRLDGEGGPLHFDNMRDRGVIGSTDWEKHSISFPYPEETKNIMVAGILVGKGTAWFDDFKVFVDGKNIQTLTEVEKVLSKAEMDTEFEKGSNFKLDNPTEQQLKNLYILGKIWGFVKYHHPEIAKGNINWDSELLRTISVIDSTDFENQVFSWLKKFEKPTSEKQIEDVTENVAFKANTNWISSSDITSNNLLELLHALQEAPKEKVNYYLKFAPHIGNPLFKNERSYKDMEWNDDGLKLIGLFRYWNMIEYFFPYKHLIDEDWNNVLKTSIPMFLKADDELGYKLAMLKLIREIQDTHGNMGRRDKMLSQFFGQNIAPIQVNFIQDKAVVVKTYPQLPSESKIKPGDIISKVNGIPVTDLVKEKLAYTPGSNQTVQLWAVARKLLRTNENSLTLSINDGNNVFDEEVLSVPYGDINFWDKGIPSHKELENNIGYIYPGSLKKGEIHDIMKTFLHKKGLIIDLRCYPSDFIVFSLGKYLMPRPTEFVKFTMGSLQQPGKFTFSNPLKVGEDNPDYFKGKVIILVNPRTISQSEYTTMALRVAPNAMIIGHTTAAADGNVSSIILPGNIRTMISGIGVYYPDGTETQRVGIVPDLEIEPTITGIREGRDEVLEKAIQLIGEE</sequence>